<evidence type="ECO:0000313" key="2">
    <source>
        <dbReference type="Proteomes" id="UP001161422"/>
    </source>
</evidence>
<dbReference type="Proteomes" id="UP001161422">
    <property type="component" value="Unassembled WGS sequence"/>
</dbReference>
<reference evidence="1" key="2">
    <citation type="submission" date="2023-01" db="EMBL/GenBank/DDBJ databases">
        <title>Draft genome sequence of Paraferrimonas sedimenticola strain NBRC 101628.</title>
        <authorList>
            <person name="Sun Q."/>
            <person name="Mori K."/>
        </authorList>
    </citation>
    <scope>NUCLEOTIDE SEQUENCE</scope>
    <source>
        <strain evidence="1">NBRC 101628</strain>
    </source>
</reference>
<proteinExistence type="predicted"/>
<dbReference type="Pfam" id="PF10986">
    <property type="entry name" value="ZrgA"/>
    <property type="match status" value="1"/>
</dbReference>
<dbReference type="EMBL" id="BSNC01000004">
    <property type="protein sequence ID" value="GLP96274.1"/>
    <property type="molecule type" value="Genomic_DNA"/>
</dbReference>
<name>A0AA37RVT7_9GAMM</name>
<keyword evidence="2" id="KW-1185">Reference proteome</keyword>
<accession>A0AA37RVT7</accession>
<evidence type="ECO:0000313" key="1">
    <source>
        <dbReference type="EMBL" id="GLP96274.1"/>
    </source>
</evidence>
<gene>
    <name evidence="1" type="ORF">GCM10007895_15800</name>
</gene>
<dbReference type="AlphaFoldDB" id="A0AA37RVT7"/>
<dbReference type="InterPro" id="IPR021253">
    <property type="entry name" value="ZrgA-like"/>
</dbReference>
<reference evidence="1" key="1">
    <citation type="journal article" date="2014" name="Int. J. Syst. Evol. Microbiol.">
        <title>Complete genome sequence of Corynebacterium casei LMG S-19264T (=DSM 44701T), isolated from a smear-ripened cheese.</title>
        <authorList>
            <consortium name="US DOE Joint Genome Institute (JGI-PGF)"/>
            <person name="Walter F."/>
            <person name="Albersmeier A."/>
            <person name="Kalinowski J."/>
            <person name="Ruckert C."/>
        </authorList>
    </citation>
    <scope>NUCLEOTIDE SEQUENCE</scope>
    <source>
        <strain evidence="1">NBRC 101628</strain>
    </source>
</reference>
<sequence>MVKLGSLKSVDKSNSTMQLFKILAVLSAGLFTHSAIACGNHDLAHMDMALEGQRLDISLSVPADSLVHAGHQDSHAAIATAKSLLEDPSQTFAIPANAQCQPVRVQPDWNDIDHKHADGHMHVDVTVRYQFTCDNPEQLTDVSVRLFEHFDALSKVKVQIIDQDSQHQMELNSDSANVALQAE</sequence>
<organism evidence="1 2">
    <name type="scientific">Paraferrimonas sedimenticola</name>
    <dbReference type="NCBI Taxonomy" id="375674"/>
    <lineage>
        <taxon>Bacteria</taxon>
        <taxon>Pseudomonadati</taxon>
        <taxon>Pseudomonadota</taxon>
        <taxon>Gammaproteobacteria</taxon>
        <taxon>Alteromonadales</taxon>
        <taxon>Ferrimonadaceae</taxon>
        <taxon>Paraferrimonas</taxon>
    </lineage>
</organism>
<protein>
    <recommendedName>
        <fullName evidence="3">DUF2796 domain-containing protein</fullName>
    </recommendedName>
</protein>
<comment type="caution">
    <text evidence="1">The sequence shown here is derived from an EMBL/GenBank/DDBJ whole genome shotgun (WGS) entry which is preliminary data.</text>
</comment>
<evidence type="ECO:0008006" key="3">
    <source>
        <dbReference type="Google" id="ProtNLM"/>
    </source>
</evidence>